<evidence type="ECO:0000256" key="5">
    <source>
        <dbReference type="ARBA" id="ARBA00023136"/>
    </source>
</evidence>
<reference evidence="7 8" key="1">
    <citation type="journal article" date="2013" name="Genome Announc.">
        <title>Genome Sequence of the Obligate Gammaproteobacterial Methanotroph Methylomicrobium album Strain BG8.</title>
        <authorList>
            <person name="Kits K.D."/>
            <person name="Kalyuzhnaya M.G."/>
            <person name="Klotz M.G."/>
            <person name="Jetten M.S."/>
            <person name="Op den Camp H.J."/>
            <person name="Vuilleumier S."/>
            <person name="Bringel F."/>
            <person name="Dispirito A.A."/>
            <person name="Murrell J.C."/>
            <person name="Bruce D."/>
            <person name="Cheng J.F."/>
            <person name="Copeland A."/>
            <person name="Goodwin L."/>
            <person name="Hauser L."/>
            <person name="Lajus A."/>
            <person name="Land M.L."/>
            <person name="Lapidus A."/>
            <person name="Lucas S."/>
            <person name="Medigue C."/>
            <person name="Pitluck S."/>
            <person name="Woyke T."/>
            <person name="Zeytun A."/>
            <person name="Stein L.Y."/>
        </authorList>
    </citation>
    <scope>NUCLEOTIDE SEQUENCE [LARGE SCALE GENOMIC DNA]</scope>
    <source>
        <strain evidence="7 8">BG8</strain>
    </source>
</reference>
<protein>
    <submittedName>
        <fullName evidence="7">Phosphate-starvation-inducible E</fullName>
    </submittedName>
</protein>
<dbReference type="RefSeq" id="WP_005373109.1">
    <property type="nucleotide sequence ID" value="NZ_CM001475.1"/>
</dbReference>
<evidence type="ECO:0000256" key="1">
    <source>
        <dbReference type="ARBA" id="ARBA00004651"/>
    </source>
</evidence>
<feature type="transmembrane region" description="Helical" evidence="6">
    <location>
        <begin position="49"/>
        <end position="69"/>
    </location>
</feature>
<dbReference type="AlphaFoldDB" id="H8GL01"/>
<evidence type="ECO:0000313" key="8">
    <source>
        <dbReference type="Proteomes" id="UP000005090"/>
    </source>
</evidence>
<sequence>MLSLIERIERGVVFILVILLLLSVILGTVELGRVLITKIITAPRFLVDVNTLFESFALFLVIVVGLELLKSIKSYLVQGSINPSFVIEVAIIALGNKLITLDFKEAHTELLLGMAVILFGLAAIYFVLKKFNNRD</sequence>
<evidence type="ECO:0000256" key="6">
    <source>
        <dbReference type="SAM" id="Phobius"/>
    </source>
</evidence>
<keyword evidence="2" id="KW-1003">Cell membrane</keyword>
<accession>H8GL01</accession>
<keyword evidence="3 6" id="KW-0812">Transmembrane</keyword>
<feature type="transmembrane region" description="Helical" evidence="6">
    <location>
        <begin position="111"/>
        <end position="128"/>
    </location>
</feature>
<evidence type="ECO:0000256" key="3">
    <source>
        <dbReference type="ARBA" id="ARBA00022692"/>
    </source>
</evidence>
<dbReference type="InterPro" id="IPR020948">
    <property type="entry name" value="P_starv_induced_PsiE-like"/>
</dbReference>
<dbReference type="Proteomes" id="UP000005090">
    <property type="component" value="Chromosome"/>
</dbReference>
<gene>
    <name evidence="7" type="ORF">Metal_2790</name>
</gene>
<feature type="transmembrane region" description="Helical" evidence="6">
    <location>
        <begin position="81"/>
        <end position="99"/>
    </location>
</feature>
<keyword evidence="5 6" id="KW-0472">Membrane</keyword>
<comment type="subcellular location">
    <subcellularLocation>
        <location evidence="1">Cell membrane</location>
        <topology evidence="1">Multi-pass membrane protein</topology>
    </subcellularLocation>
</comment>
<evidence type="ECO:0000313" key="7">
    <source>
        <dbReference type="EMBL" id="EIC30482.1"/>
    </source>
</evidence>
<dbReference type="EMBL" id="CM001475">
    <property type="protein sequence ID" value="EIC30482.1"/>
    <property type="molecule type" value="Genomic_DNA"/>
</dbReference>
<dbReference type="HOGENOM" id="CLU_113758_2_1_6"/>
<organism evidence="7 8">
    <name type="scientific">Methylomicrobium album BG8</name>
    <dbReference type="NCBI Taxonomy" id="686340"/>
    <lineage>
        <taxon>Bacteria</taxon>
        <taxon>Pseudomonadati</taxon>
        <taxon>Pseudomonadota</taxon>
        <taxon>Gammaproteobacteria</taxon>
        <taxon>Methylococcales</taxon>
        <taxon>Methylococcaceae</taxon>
        <taxon>Methylomicrobium</taxon>
    </lineage>
</organism>
<keyword evidence="8" id="KW-1185">Reference proteome</keyword>
<feature type="transmembrane region" description="Helical" evidence="6">
    <location>
        <begin position="12"/>
        <end position="29"/>
    </location>
</feature>
<keyword evidence="4 6" id="KW-1133">Transmembrane helix</keyword>
<evidence type="ECO:0000256" key="2">
    <source>
        <dbReference type="ARBA" id="ARBA00022475"/>
    </source>
</evidence>
<name>H8GL01_METAL</name>
<evidence type="ECO:0000256" key="4">
    <source>
        <dbReference type="ARBA" id="ARBA00022989"/>
    </source>
</evidence>
<proteinExistence type="predicted"/>
<dbReference type="GO" id="GO:0005886">
    <property type="term" value="C:plasma membrane"/>
    <property type="evidence" value="ECO:0007669"/>
    <property type="project" value="UniProtKB-SubCell"/>
</dbReference>
<dbReference type="eggNOG" id="COG3431">
    <property type="taxonomic scope" value="Bacteria"/>
</dbReference>
<dbReference type="Pfam" id="PF06146">
    <property type="entry name" value="PsiE"/>
    <property type="match status" value="1"/>
</dbReference>